<evidence type="ECO:0000259" key="9">
    <source>
        <dbReference type="PROSITE" id="PS50303"/>
    </source>
</evidence>
<dbReference type="EMBL" id="CAEKDK010000006">
    <property type="protein sequence ID" value="CAB4282412.1"/>
    <property type="molecule type" value="Genomic_DNA"/>
</dbReference>
<dbReference type="InterPro" id="IPR033133">
    <property type="entry name" value="PUM-HD"/>
</dbReference>
<dbReference type="GO" id="GO:0003729">
    <property type="term" value="F:mRNA binding"/>
    <property type="evidence" value="ECO:0007669"/>
    <property type="project" value="TreeGrafter"/>
</dbReference>
<dbReference type="CDD" id="cd07920">
    <property type="entry name" value="Pumilio"/>
    <property type="match status" value="1"/>
</dbReference>
<keyword evidence="5" id="KW-0694">RNA-binding</keyword>
<feature type="repeat" description="Pumilio" evidence="7">
    <location>
        <begin position="799"/>
        <end position="834"/>
    </location>
</feature>
<evidence type="ECO:0000256" key="8">
    <source>
        <dbReference type="SAM" id="MobiDB-lite"/>
    </source>
</evidence>
<dbReference type="InterPro" id="IPR016024">
    <property type="entry name" value="ARM-type_fold"/>
</dbReference>
<feature type="repeat" description="Pumilio" evidence="7">
    <location>
        <begin position="980"/>
        <end position="1021"/>
    </location>
</feature>
<dbReference type="InterPro" id="IPR001313">
    <property type="entry name" value="Pumilio_RNA-bd_rpt"/>
</dbReference>
<feature type="region of interest" description="Disordered" evidence="8">
    <location>
        <begin position="260"/>
        <end position="279"/>
    </location>
</feature>
<dbReference type="EMBL" id="CAEKKB010000006">
    <property type="protein sequence ID" value="CAB4312821.1"/>
    <property type="molecule type" value="Genomic_DNA"/>
</dbReference>
<evidence type="ECO:0000256" key="5">
    <source>
        <dbReference type="ARBA" id="ARBA00022884"/>
    </source>
</evidence>
<feature type="repeat" description="Pumilio" evidence="7">
    <location>
        <begin position="835"/>
        <end position="870"/>
    </location>
</feature>
<keyword evidence="4" id="KW-0810">Translation regulation</keyword>
<evidence type="ECO:0000256" key="2">
    <source>
        <dbReference type="ARBA" id="ARBA00022490"/>
    </source>
</evidence>
<dbReference type="Gene3D" id="1.25.10.10">
    <property type="entry name" value="Leucine-rich Repeat Variant"/>
    <property type="match status" value="1"/>
</dbReference>
<comment type="function">
    <text evidence="6">Sequence-specific RNA-binding protein that regulates translation and mRNA stability by binding the 3'-UTR of target mRNAs. Binds the APUM-binding elements (APBEs) in the 3'-UTR mRNA sequence of CLV1, PNH, WUS and FAS2.</text>
</comment>
<dbReference type="PANTHER" id="PTHR12537:SF128">
    <property type="entry name" value="PUMILIO HOMOLOG 1-RELATED"/>
    <property type="match status" value="1"/>
</dbReference>
<dbReference type="Pfam" id="PF07990">
    <property type="entry name" value="NABP"/>
    <property type="match status" value="1"/>
</dbReference>
<feature type="region of interest" description="Disordered" evidence="8">
    <location>
        <begin position="153"/>
        <end position="181"/>
    </location>
</feature>
<evidence type="ECO:0000313" key="10">
    <source>
        <dbReference type="EMBL" id="CAB4282412.1"/>
    </source>
</evidence>
<protein>
    <recommendedName>
        <fullName evidence="9">PUM-HD domain-containing protein</fullName>
    </recommendedName>
</protein>
<dbReference type="FunFam" id="1.25.10.10:FF:000004">
    <property type="entry name" value="Pumilio homolog 1 isoform 2"/>
    <property type="match status" value="1"/>
</dbReference>
<dbReference type="AlphaFoldDB" id="A0A6J5V2D8"/>
<comment type="subcellular location">
    <subcellularLocation>
        <location evidence="1">Cytoplasm</location>
    </subcellularLocation>
</comment>
<dbReference type="InterPro" id="IPR011989">
    <property type="entry name" value="ARM-like"/>
</dbReference>
<dbReference type="PROSITE" id="PS50302">
    <property type="entry name" value="PUM"/>
    <property type="match status" value="8"/>
</dbReference>
<dbReference type="GO" id="GO:0005737">
    <property type="term" value="C:cytoplasm"/>
    <property type="evidence" value="ECO:0007669"/>
    <property type="project" value="UniProtKB-SubCell"/>
</dbReference>
<dbReference type="Pfam" id="PF00806">
    <property type="entry name" value="PUF"/>
    <property type="match status" value="8"/>
</dbReference>
<dbReference type="GO" id="GO:0006417">
    <property type="term" value="P:regulation of translation"/>
    <property type="evidence" value="ECO:0007669"/>
    <property type="project" value="UniProtKB-KW"/>
</dbReference>
<feature type="region of interest" description="Disordered" evidence="8">
    <location>
        <begin position="404"/>
        <end position="473"/>
    </location>
</feature>
<keyword evidence="13" id="KW-1185">Reference proteome</keyword>
<feature type="repeat" description="Pumilio" evidence="7">
    <location>
        <begin position="727"/>
        <end position="762"/>
    </location>
</feature>
<proteinExistence type="predicted"/>
<dbReference type="PANTHER" id="PTHR12537">
    <property type="entry name" value="RNA BINDING PROTEIN PUMILIO-RELATED"/>
    <property type="match status" value="1"/>
</dbReference>
<evidence type="ECO:0000313" key="13">
    <source>
        <dbReference type="Proteomes" id="UP000507245"/>
    </source>
</evidence>
<dbReference type="SMART" id="SM00025">
    <property type="entry name" value="Pumilio"/>
    <property type="match status" value="8"/>
</dbReference>
<dbReference type="SUPFAM" id="SSF48371">
    <property type="entry name" value="ARM repeat"/>
    <property type="match status" value="1"/>
</dbReference>
<feature type="repeat" description="Pumilio" evidence="7">
    <location>
        <begin position="944"/>
        <end position="979"/>
    </location>
</feature>
<evidence type="ECO:0000256" key="7">
    <source>
        <dbReference type="PROSITE-ProRule" id="PRU00317"/>
    </source>
</evidence>
<organism evidence="10 12">
    <name type="scientific">Prunus armeniaca</name>
    <name type="common">Apricot</name>
    <name type="synonym">Armeniaca vulgaris</name>
    <dbReference type="NCBI Taxonomy" id="36596"/>
    <lineage>
        <taxon>Eukaryota</taxon>
        <taxon>Viridiplantae</taxon>
        <taxon>Streptophyta</taxon>
        <taxon>Embryophyta</taxon>
        <taxon>Tracheophyta</taxon>
        <taxon>Spermatophyta</taxon>
        <taxon>Magnoliopsida</taxon>
        <taxon>eudicotyledons</taxon>
        <taxon>Gunneridae</taxon>
        <taxon>Pentapetalae</taxon>
        <taxon>rosids</taxon>
        <taxon>fabids</taxon>
        <taxon>Rosales</taxon>
        <taxon>Rosaceae</taxon>
        <taxon>Amygdaloideae</taxon>
        <taxon>Amygdaleae</taxon>
        <taxon>Prunus</taxon>
    </lineage>
</organism>
<reference evidence="10 12" key="2">
    <citation type="submission" date="2020-05" db="EMBL/GenBank/DDBJ databases">
        <authorList>
            <person name="Campoy J."/>
            <person name="Schneeberger K."/>
            <person name="Spophaly S."/>
        </authorList>
    </citation>
    <scope>NUCLEOTIDE SEQUENCE [LARGE SCALE GENOMIC DNA]</scope>
    <source>
        <strain evidence="10">PruArmRojPasFocal</strain>
    </source>
</reference>
<dbReference type="InterPro" id="IPR012940">
    <property type="entry name" value="NABP"/>
</dbReference>
<reference evidence="13" key="1">
    <citation type="journal article" date="2020" name="Genome Biol.">
        <title>Gamete binning: chromosome-level and haplotype-resolved genome assembly enabled by high-throughput single-cell sequencing of gamete genomes.</title>
        <authorList>
            <person name="Campoy J.A."/>
            <person name="Sun H."/>
            <person name="Goel M."/>
            <person name="Jiao W.-B."/>
            <person name="Folz-Donahue K."/>
            <person name="Wang N."/>
            <person name="Rubio M."/>
            <person name="Liu C."/>
            <person name="Kukat C."/>
            <person name="Ruiz D."/>
            <person name="Huettel B."/>
            <person name="Schneeberger K."/>
        </authorList>
    </citation>
    <scope>NUCLEOTIDE SEQUENCE [LARGE SCALE GENOMIC DNA]</scope>
    <source>
        <strain evidence="13">cv. Rojo Pasion</strain>
    </source>
</reference>
<dbReference type="OrthoDB" id="668540at2759"/>
<feature type="repeat" description="Pumilio" evidence="7">
    <location>
        <begin position="908"/>
        <end position="943"/>
    </location>
</feature>
<feature type="compositionally biased region" description="Low complexity" evidence="8">
    <location>
        <begin position="263"/>
        <end position="279"/>
    </location>
</feature>
<dbReference type="InterPro" id="IPR033712">
    <property type="entry name" value="Pumilio_RNA-bd"/>
</dbReference>
<keyword evidence="3" id="KW-0677">Repeat</keyword>
<feature type="compositionally biased region" description="Basic and acidic residues" evidence="8">
    <location>
        <begin position="172"/>
        <end position="181"/>
    </location>
</feature>
<dbReference type="Proteomes" id="UP000507222">
    <property type="component" value="Unassembled WGS sequence"/>
</dbReference>
<evidence type="ECO:0000313" key="12">
    <source>
        <dbReference type="Proteomes" id="UP000507222"/>
    </source>
</evidence>
<feature type="repeat" description="Pumilio" evidence="7">
    <location>
        <begin position="871"/>
        <end position="907"/>
    </location>
</feature>
<dbReference type="PROSITE" id="PS50303">
    <property type="entry name" value="PUM_HD"/>
    <property type="match status" value="1"/>
</dbReference>
<name>A0A6J5V2D8_PRUAR</name>
<gene>
    <name evidence="10" type="ORF">CURHAP_LOCUS35850</name>
    <name evidence="11" type="ORF">ORAREDHAP_LOCUS35468</name>
</gene>
<keyword evidence="2" id="KW-0963">Cytoplasm</keyword>
<sequence>MLSEIGRRPMLAGNEGSFGDEFEKEIGMLLREQRRQEVDDRESELNIFRSGSAPPTVEGSLNAVGGLFAAGGGGGGGGASAFSDFPGAKNGFASEEELRSDPAYLQYYYSNVNLNPRLPPPLLSKEDWRFAQRMKGGGSSVLGGIGDRRKVNRADDASQRSLFSMPPGFNSRKQESEVEPDKVRGSAEWGVDGLIGLPGLGLGNKQKSLAEIFQDDLGRASPVSGLPSRPASRNAFDENVDGSAEADLAHLHRDVMASDGLRSSANGQGSSAAQSMGPPSSYSYAAALGASLSRSTTPDPQLVARAPSPCLTPIGGGRVGTSEKRGISSPSSFNAVSSGINESGDLVGPFSSMNLSANGVIDDENHLPSQIKQDVDDHQKYLFGLQGGESHARQLTYLKKSESGHMHMPSVPHSAKGSYSDLGKSNGGGPDFSNSSSDRQVELQKAAVSSNNLYLKGSPTSNHNGGGSLHPQYQQVDTANSSFSNYGLSGYSMNPALASMVASQLGTGNLPPLFESAMGSPGMDSRVLGGGMASGPNLAAAASESHNLGRLGSPIAGSGLQAPFVDPMYLQYLRTSEYAAAQLAALNDPSMDRNYLGNSYMNLLELQKAYLGALLSPQKSQYGVPLGGKSAGSNQHGYYGNPAFGVGMSYPGSPMASPVIPNSPIGPGSPMRHNELNMCFPSGMRNLAGGVMGPWHLDGSGNIDESFASSLLEEFKSNKAKSFELSEIGGHVVEFSADQYGSRFIQQKLETATTEEKNMVYQEIMPQALALMTDVFGNYVIQKFFEHGLQSQRRELANKLFGHVLTLSLQMYGCRVIQKAIEVVDLDQKIKMVEELDGHVMRCVRDQNGNHVIQKCIECVPEDAIHFIVSTFFDQVVTLSTHPYGCRVIQRVLEHCNDMNTQGKVMDEILGAVSMLAQDQYGNYVVQHVLEHGKPHERSAIIKELAGKIVQMSQQKFASNVVEKCLTFGGPAERELLVKEMLGTTDENEPLQAMMKDQFANYVVQKVLETCDDQQRELILSRIKVHLNALKKYTYGKHIVARVEKLVAAGERRIAAQSSHPV</sequence>
<evidence type="ECO:0000256" key="1">
    <source>
        <dbReference type="ARBA" id="ARBA00004496"/>
    </source>
</evidence>
<feature type="repeat" description="Pumilio" evidence="7">
    <location>
        <begin position="763"/>
        <end position="798"/>
    </location>
</feature>
<feature type="domain" description="PUM-HD" evidence="9">
    <location>
        <begin position="707"/>
        <end position="1047"/>
    </location>
</feature>
<feature type="region of interest" description="Disordered" evidence="8">
    <location>
        <begin position="295"/>
        <end position="330"/>
    </location>
</feature>
<evidence type="ECO:0000256" key="4">
    <source>
        <dbReference type="ARBA" id="ARBA00022845"/>
    </source>
</evidence>
<evidence type="ECO:0000256" key="3">
    <source>
        <dbReference type="ARBA" id="ARBA00022737"/>
    </source>
</evidence>
<evidence type="ECO:0000256" key="6">
    <source>
        <dbReference type="ARBA" id="ARBA00055193"/>
    </source>
</evidence>
<feature type="compositionally biased region" description="Polar residues" evidence="8">
    <location>
        <begin position="447"/>
        <end position="463"/>
    </location>
</feature>
<dbReference type="Proteomes" id="UP000507245">
    <property type="component" value="Unassembled WGS sequence"/>
</dbReference>
<accession>A0A6J5V2D8</accession>
<evidence type="ECO:0000313" key="11">
    <source>
        <dbReference type="EMBL" id="CAB4312821.1"/>
    </source>
</evidence>